<dbReference type="EMBL" id="JAIXCQ010000008">
    <property type="protein sequence ID" value="MCA5894104.1"/>
    <property type="molecule type" value="Genomic_DNA"/>
</dbReference>
<sequence>MEMTVMEVGQVAKKISASGAARAAVRSTRASAALEGRVVKSTKRSTVTDRYVAARPARTK</sequence>
<gene>
    <name evidence="1" type="ORF">LEP48_12200</name>
</gene>
<name>A0ABS7ZGF1_9MICO</name>
<proteinExistence type="predicted"/>
<protein>
    <submittedName>
        <fullName evidence="1">Uncharacterized protein</fullName>
    </submittedName>
</protein>
<accession>A0ABS7ZGF1</accession>
<reference evidence="1 2" key="1">
    <citation type="submission" date="2021-09" db="EMBL/GenBank/DDBJ databases">
        <title>Isoptericola luteus sp. nov., a novel bacterium isolated from Harbin, the capital city of Heilongjiang province.</title>
        <authorList>
            <person name="Li J."/>
        </authorList>
    </citation>
    <scope>NUCLEOTIDE SEQUENCE [LARGE SCALE GENOMIC DNA]</scope>
    <source>
        <strain evidence="1 2">NEAU-Y5</strain>
    </source>
</reference>
<evidence type="ECO:0000313" key="1">
    <source>
        <dbReference type="EMBL" id="MCA5894104.1"/>
    </source>
</evidence>
<dbReference type="Proteomes" id="UP001319870">
    <property type="component" value="Unassembled WGS sequence"/>
</dbReference>
<keyword evidence="2" id="KW-1185">Reference proteome</keyword>
<comment type="caution">
    <text evidence="1">The sequence shown here is derived from an EMBL/GenBank/DDBJ whole genome shotgun (WGS) entry which is preliminary data.</text>
</comment>
<organism evidence="1 2">
    <name type="scientific">Isoptericola luteus</name>
    <dbReference type="NCBI Taxonomy" id="2879484"/>
    <lineage>
        <taxon>Bacteria</taxon>
        <taxon>Bacillati</taxon>
        <taxon>Actinomycetota</taxon>
        <taxon>Actinomycetes</taxon>
        <taxon>Micrococcales</taxon>
        <taxon>Promicromonosporaceae</taxon>
        <taxon>Isoptericola</taxon>
    </lineage>
</organism>
<evidence type="ECO:0000313" key="2">
    <source>
        <dbReference type="Proteomes" id="UP001319870"/>
    </source>
</evidence>